<dbReference type="EMBL" id="WBSL01000009">
    <property type="protein sequence ID" value="MPY67819.1"/>
    <property type="molecule type" value="Genomic_DNA"/>
</dbReference>
<dbReference type="SUPFAM" id="SSF47413">
    <property type="entry name" value="lambda repressor-like DNA-binding domains"/>
    <property type="match status" value="1"/>
</dbReference>
<name>A0A7X1NYG5_9DEIO</name>
<accession>A0A7X1NYG5</accession>
<feature type="domain" description="HTH cro/C1-type" evidence="1">
    <location>
        <begin position="14"/>
        <end position="69"/>
    </location>
</feature>
<sequence length="75" mass="8352">MTTLNPTEQRLREQLEKARQQRGLTHAAIAEKLGIRPPSVTVILTRRSGKIPQSLIDVLDALGLELIAQPKERDA</sequence>
<dbReference type="Proteomes" id="UP000484842">
    <property type="component" value="Unassembled WGS sequence"/>
</dbReference>
<dbReference type="GO" id="GO:0003677">
    <property type="term" value="F:DNA binding"/>
    <property type="evidence" value="ECO:0007669"/>
    <property type="project" value="InterPro"/>
</dbReference>
<organism evidence="2 3">
    <name type="scientific">Deinococcus terrestris</name>
    <dbReference type="NCBI Taxonomy" id="2651870"/>
    <lineage>
        <taxon>Bacteria</taxon>
        <taxon>Thermotogati</taxon>
        <taxon>Deinococcota</taxon>
        <taxon>Deinococci</taxon>
        <taxon>Deinococcales</taxon>
        <taxon>Deinococcaceae</taxon>
        <taxon>Deinococcus</taxon>
    </lineage>
</organism>
<keyword evidence="3" id="KW-1185">Reference proteome</keyword>
<protein>
    <submittedName>
        <fullName evidence="2">Helix-turn-helix transcriptional regulator</fullName>
    </submittedName>
</protein>
<reference evidence="2 3" key="1">
    <citation type="submission" date="2019-10" db="EMBL/GenBank/DDBJ databases">
        <title>Deinococcus sp. isolated from soil.</title>
        <authorList>
            <person name="Li Y."/>
            <person name="Wang J."/>
        </authorList>
    </citation>
    <scope>NUCLEOTIDE SEQUENCE [LARGE SCALE GENOMIC DNA]</scope>
    <source>
        <strain evidence="2 3">SDU3-2</strain>
    </source>
</reference>
<dbReference type="CDD" id="cd00093">
    <property type="entry name" value="HTH_XRE"/>
    <property type="match status" value="1"/>
</dbReference>
<proteinExistence type="predicted"/>
<dbReference type="AlphaFoldDB" id="A0A7X1NYG5"/>
<evidence type="ECO:0000259" key="1">
    <source>
        <dbReference type="SMART" id="SM00530"/>
    </source>
</evidence>
<gene>
    <name evidence="2" type="ORF">F8S09_14195</name>
</gene>
<evidence type="ECO:0000313" key="2">
    <source>
        <dbReference type="EMBL" id="MPY67819.1"/>
    </source>
</evidence>
<dbReference type="Gene3D" id="1.10.260.40">
    <property type="entry name" value="lambda repressor-like DNA-binding domains"/>
    <property type="match status" value="1"/>
</dbReference>
<dbReference type="Pfam" id="PF13560">
    <property type="entry name" value="HTH_31"/>
    <property type="match status" value="1"/>
</dbReference>
<dbReference type="SMART" id="SM00530">
    <property type="entry name" value="HTH_XRE"/>
    <property type="match status" value="1"/>
</dbReference>
<comment type="caution">
    <text evidence="2">The sequence shown here is derived from an EMBL/GenBank/DDBJ whole genome shotgun (WGS) entry which is preliminary data.</text>
</comment>
<dbReference type="InterPro" id="IPR010982">
    <property type="entry name" value="Lambda_DNA-bd_dom_sf"/>
</dbReference>
<evidence type="ECO:0000313" key="3">
    <source>
        <dbReference type="Proteomes" id="UP000484842"/>
    </source>
</evidence>
<dbReference type="InterPro" id="IPR001387">
    <property type="entry name" value="Cro/C1-type_HTH"/>
</dbReference>